<evidence type="ECO:0000256" key="1">
    <source>
        <dbReference type="SAM" id="MobiDB-lite"/>
    </source>
</evidence>
<feature type="region of interest" description="Disordered" evidence="1">
    <location>
        <begin position="77"/>
        <end position="143"/>
    </location>
</feature>
<sequence>MIIHWESLVWPKELQQLEHDVKHQRVKLQARELQPPDCDYDEAHLLDDKAQPQAFEGVSEALQPLDGEVQQCQPLGEDAVSQPLEGEERELRLSDGEVSNIESKKLPSFDGNGQEQNPHDAKTRESGPLERTEISNSKVTNQTNVAAENSQYNDHDASPAFVANYYARKLLHSFSMFAVDNGKIVLRKEATPTSITSEDSFVRETHNSLVTYGTNARKSTLIKKYFGYFGYTHPSPWKNYSSNQFAEESHDDSGENSPLPLVPFQKPSTSSGDLLTIGRRWLSLRWKRVFSSKSLTRQKIPCSISKQPMRHSSMAIHHDEKHDDNSAQKDDELHGTKGEIVDLLHGLQVLHFSCSVAGNKCNCLLLYICVSQVFGMTCFNVAAVFVLHKEDWAVTQGRRSAGKSIGASHHQHAMSYDTLGRVSSSYMVEDTYMNLVSRESIGQWHIRKSRDSKRREGNLTEALNLDDRYVKAYSHRATARKELGKLKESMDDLDFALRLERQC</sequence>
<evidence type="ECO:0000313" key="3">
    <source>
        <dbReference type="Proteomes" id="UP001279734"/>
    </source>
</evidence>
<dbReference type="AlphaFoldDB" id="A0AAD3Y888"/>
<dbReference type="Gene3D" id="1.25.40.10">
    <property type="entry name" value="Tetratricopeptide repeat domain"/>
    <property type="match status" value="1"/>
</dbReference>
<comment type="caution">
    <text evidence="2">The sequence shown here is derived from an EMBL/GenBank/DDBJ whole genome shotgun (WGS) entry which is preliminary data.</text>
</comment>
<protein>
    <submittedName>
        <fullName evidence="2">Uncharacterized protein</fullName>
    </submittedName>
</protein>
<dbReference type="InterPro" id="IPR011990">
    <property type="entry name" value="TPR-like_helical_dom_sf"/>
</dbReference>
<accession>A0AAD3Y888</accession>
<organism evidence="2 3">
    <name type="scientific">Nepenthes gracilis</name>
    <name type="common">Slender pitcher plant</name>
    <dbReference type="NCBI Taxonomy" id="150966"/>
    <lineage>
        <taxon>Eukaryota</taxon>
        <taxon>Viridiplantae</taxon>
        <taxon>Streptophyta</taxon>
        <taxon>Embryophyta</taxon>
        <taxon>Tracheophyta</taxon>
        <taxon>Spermatophyta</taxon>
        <taxon>Magnoliopsida</taxon>
        <taxon>eudicotyledons</taxon>
        <taxon>Gunneridae</taxon>
        <taxon>Pentapetalae</taxon>
        <taxon>Caryophyllales</taxon>
        <taxon>Nepenthaceae</taxon>
        <taxon>Nepenthes</taxon>
    </lineage>
</organism>
<keyword evidence="3" id="KW-1185">Reference proteome</keyword>
<evidence type="ECO:0000313" key="2">
    <source>
        <dbReference type="EMBL" id="GMH31410.1"/>
    </source>
</evidence>
<dbReference type="PANTHER" id="PTHR47329:SF1">
    <property type="entry name" value="OS05G0129900 PROTEIN"/>
    <property type="match status" value="1"/>
</dbReference>
<dbReference type="EMBL" id="BSYO01000040">
    <property type="protein sequence ID" value="GMH31410.1"/>
    <property type="molecule type" value="Genomic_DNA"/>
</dbReference>
<dbReference type="SUPFAM" id="SSF48452">
    <property type="entry name" value="TPR-like"/>
    <property type="match status" value="1"/>
</dbReference>
<reference evidence="2" key="1">
    <citation type="submission" date="2023-05" db="EMBL/GenBank/DDBJ databases">
        <title>Nepenthes gracilis genome sequencing.</title>
        <authorList>
            <person name="Fukushima K."/>
        </authorList>
    </citation>
    <scope>NUCLEOTIDE SEQUENCE</scope>
    <source>
        <strain evidence="2">SING2019-196</strain>
    </source>
</reference>
<feature type="compositionally biased region" description="Polar residues" evidence="1">
    <location>
        <begin position="134"/>
        <end position="143"/>
    </location>
</feature>
<feature type="compositionally biased region" description="Basic and acidic residues" evidence="1">
    <location>
        <begin position="117"/>
        <end position="133"/>
    </location>
</feature>
<dbReference type="PANTHER" id="PTHR47329">
    <property type="entry name" value="OS05G0129900 PROTEIN"/>
    <property type="match status" value="1"/>
</dbReference>
<name>A0AAD3Y888_NEPGR</name>
<dbReference type="Proteomes" id="UP001279734">
    <property type="component" value="Unassembled WGS sequence"/>
</dbReference>
<proteinExistence type="predicted"/>
<gene>
    <name evidence="2" type="ORF">Nepgr_033253</name>
</gene>